<dbReference type="AlphaFoldDB" id="A0AAV3R7X2"/>
<proteinExistence type="predicted"/>
<comment type="caution">
    <text evidence="2">The sequence shown here is derived from an EMBL/GenBank/DDBJ whole genome shotgun (WGS) entry which is preliminary data.</text>
</comment>
<gene>
    <name evidence="2" type="ORF">LIER_25207</name>
</gene>
<feature type="region of interest" description="Disordered" evidence="1">
    <location>
        <begin position="79"/>
        <end position="100"/>
    </location>
</feature>
<evidence type="ECO:0000313" key="2">
    <source>
        <dbReference type="EMBL" id="GAA0171092.1"/>
    </source>
</evidence>
<organism evidence="2 3">
    <name type="scientific">Lithospermum erythrorhizon</name>
    <name type="common">Purple gromwell</name>
    <name type="synonym">Lithospermum officinale var. erythrorhizon</name>
    <dbReference type="NCBI Taxonomy" id="34254"/>
    <lineage>
        <taxon>Eukaryota</taxon>
        <taxon>Viridiplantae</taxon>
        <taxon>Streptophyta</taxon>
        <taxon>Embryophyta</taxon>
        <taxon>Tracheophyta</taxon>
        <taxon>Spermatophyta</taxon>
        <taxon>Magnoliopsida</taxon>
        <taxon>eudicotyledons</taxon>
        <taxon>Gunneridae</taxon>
        <taxon>Pentapetalae</taxon>
        <taxon>asterids</taxon>
        <taxon>lamiids</taxon>
        <taxon>Boraginales</taxon>
        <taxon>Boraginaceae</taxon>
        <taxon>Boraginoideae</taxon>
        <taxon>Lithospermeae</taxon>
        <taxon>Lithospermum</taxon>
    </lineage>
</organism>
<sequence>MILRTYHHSSRLFLHDGLLRGRGNPGSRTNPTGRPFTVFWRQEWGSREVPLRLLGKMAHGTLSLGRCGTWPGGISRLNGGSRPDACSQPNEGGNEGINKYGMSRERKVPSQEGAITSSSSNELLTITSLVLSGIGSQS</sequence>
<name>A0AAV3R7X2_LITER</name>
<evidence type="ECO:0000313" key="3">
    <source>
        <dbReference type="Proteomes" id="UP001454036"/>
    </source>
</evidence>
<reference evidence="2 3" key="1">
    <citation type="submission" date="2024-01" db="EMBL/GenBank/DDBJ databases">
        <title>The complete chloroplast genome sequence of Lithospermum erythrorhizon: insights into the phylogenetic relationship among Boraginaceae species and the maternal lineages of purple gromwells.</title>
        <authorList>
            <person name="Okada T."/>
            <person name="Watanabe K."/>
        </authorList>
    </citation>
    <scope>NUCLEOTIDE SEQUENCE [LARGE SCALE GENOMIC DNA]</scope>
</reference>
<keyword evidence="3" id="KW-1185">Reference proteome</keyword>
<accession>A0AAV3R7X2</accession>
<evidence type="ECO:0000256" key="1">
    <source>
        <dbReference type="SAM" id="MobiDB-lite"/>
    </source>
</evidence>
<protein>
    <submittedName>
        <fullName evidence="2">Uncharacterized protein</fullName>
    </submittedName>
</protein>
<dbReference type="Proteomes" id="UP001454036">
    <property type="component" value="Unassembled WGS sequence"/>
</dbReference>
<dbReference type="EMBL" id="BAABME010007524">
    <property type="protein sequence ID" value="GAA0171092.1"/>
    <property type="molecule type" value="Genomic_DNA"/>
</dbReference>